<feature type="non-terminal residue" evidence="1">
    <location>
        <position position="1"/>
    </location>
</feature>
<dbReference type="Proteomes" id="UP000789860">
    <property type="component" value="Unassembled WGS sequence"/>
</dbReference>
<proteinExistence type="predicted"/>
<name>A0ACA9M702_9GLOM</name>
<keyword evidence="2" id="KW-1185">Reference proteome</keyword>
<evidence type="ECO:0000313" key="2">
    <source>
        <dbReference type="Proteomes" id="UP000789860"/>
    </source>
</evidence>
<sequence>IEEKGFTLVEHPSKVYKILDSQEYIDRNQPLHPILDIDTKQKPDPTNSELPSLDSEKISREDLMSKILIAYIDALSLIPECMPFLQSFALASSSNTNKCSWHIVYSHTQFIDYRELKGFMKKVIELVGELYSKFIDNEFKNLEDYLVQPKSNYSVIWPQTFSDEKPAEEEFKLIDDDDTLVKGANLVIEKYEWLQIGRAKKGFINFQCYWQKQYKPDHKGLSFDKVSDKVESEVKLKKWGLIERLLKAVKHPRPLVELSGNNINVKEMENAPEAYSDFMSEEPTTTLIRSPIASGKTKTLREILNSLAKNVIIVQVESTHRLNFHGGRSHVVILDESAVHVVAMDTFANESTLAFLRQYWGSEAIHKGLEMLKEDRKQRQDDFADINAI</sequence>
<gene>
    <name evidence="1" type="ORF">SCALOS_LOCUS5931</name>
</gene>
<evidence type="ECO:0000313" key="1">
    <source>
        <dbReference type="EMBL" id="CAG8573386.1"/>
    </source>
</evidence>
<comment type="caution">
    <text evidence="1">The sequence shown here is derived from an EMBL/GenBank/DDBJ whole genome shotgun (WGS) entry which is preliminary data.</text>
</comment>
<accession>A0ACA9M702</accession>
<organism evidence="1 2">
    <name type="scientific">Scutellospora calospora</name>
    <dbReference type="NCBI Taxonomy" id="85575"/>
    <lineage>
        <taxon>Eukaryota</taxon>
        <taxon>Fungi</taxon>
        <taxon>Fungi incertae sedis</taxon>
        <taxon>Mucoromycota</taxon>
        <taxon>Glomeromycotina</taxon>
        <taxon>Glomeromycetes</taxon>
        <taxon>Diversisporales</taxon>
        <taxon>Gigasporaceae</taxon>
        <taxon>Scutellospora</taxon>
    </lineage>
</organism>
<dbReference type="EMBL" id="CAJVPM010010480">
    <property type="protein sequence ID" value="CAG8573386.1"/>
    <property type="molecule type" value="Genomic_DNA"/>
</dbReference>
<reference evidence="1" key="1">
    <citation type="submission" date="2021-06" db="EMBL/GenBank/DDBJ databases">
        <authorList>
            <person name="Kallberg Y."/>
            <person name="Tangrot J."/>
            <person name="Rosling A."/>
        </authorList>
    </citation>
    <scope>NUCLEOTIDE SEQUENCE</scope>
    <source>
        <strain evidence="1">AU212A</strain>
    </source>
</reference>
<protein>
    <submittedName>
        <fullName evidence="1">2269_t:CDS:1</fullName>
    </submittedName>
</protein>